<dbReference type="GO" id="GO:0016020">
    <property type="term" value="C:membrane"/>
    <property type="evidence" value="ECO:0007669"/>
    <property type="project" value="UniProtKB-SubCell"/>
</dbReference>
<feature type="transmembrane region" description="Helical" evidence="6">
    <location>
        <begin position="108"/>
        <end position="126"/>
    </location>
</feature>
<comment type="similarity">
    <text evidence="2">Belongs to the unc-93 family.</text>
</comment>
<dbReference type="InterPro" id="IPR051951">
    <property type="entry name" value="UNC-93_regulatory"/>
</dbReference>
<dbReference type="Pfam" id="PF05978">
    <property type="entry name" value="UNC-93"/>
    <property type="match status" value="1"/>
</dbReference>
<feature type="transmembrane region" description="Helical" evidence="6">
    <location>
        <begin position="37"/>
        <end position="63"/>
    </location>
</feature>
<feature type="transmembrane region" description="Helical" evidence="6">
    <location>
        <begin position="69"/>
        <end position="96"/>
    </location>
</feature>
<feature type="transmembrane region" description="Helical" evidence="6">
    <location>
        <begin position="132"/>
        <end position="151"/>
    </location>
</feature>
<keyword evidence="3 6" id="KW-0812">Transmembrane</keyword>
<evidence type="ECO:0000256" key="2">
    <source>
        <dbReference type="ARBA" id="ARBA00009172"/>
    </source>
</evidence>
<accession>A0A8S0TDC5</accession>
<dbReference type="Gramene" id="OE9A029910T1">
    <property type="protein sequence ID" value="OE9A029910C1"/>
    <property type="gene ID" value="OE9A029910"/>
</dbReference>
<evidence type="ECO:0000256" key="1">
    <source>
        <dbReference type="ARBA" id="ARBA00004141"/>
    </source>
</evidence>
<dbReference type="EMBL" id="CACTIH010005765">
    <property type="protein sequence ID" value="CAA3001557.1"/>
    <property type="molecule type" value="Genomic_DNA"/>
</dbReference>
<keyword evidence="5 6" id="KW-0472">Membrane</keyword>
<dbReference type="Proteomes" id="UP000594638">
    <property type="component" value="Unassembled WGS sequence"/>
</dbReference>
<gene>
    <name evidence="7" type="ORF">OLEA9_A029910</name>
</gene>
<reference evidence="7 8" key="1">
    <citation type="submission" date="2019-12" db="EMBL/GenBank/DDBJ databases">
        <authorList>
            <person name="Alioto T."/>
            <person name="Alioto T."/>
            <person name="Gomez Garrido J."/>
        </authorList>
    </citation>
    <scope>NUCLEOTIDE SEQUENCE [LARGE SCALE GENOMIC DNA]</scope>
</reference>
<sequence length="162" mass="17627">MMFKNQNPNREAASYALVASSADSNCSVAAGRFTSGLLSITIIVSLGAFIQAIVLCLLLLNYSGLLSTLYLLLIGGMWGIGNGVLNTQLCAFLGILFKHDLEGAFAQLNLWQSISIAVVYFLSPYISFETMIVIMLTALCISILGFLFLTLQIEKVFSRHAF</sequence>
<evidence type="ECO:0000256" key="5">
    <source>
        <dbReference type="ARBA" id="ARBA00023136"/>
    </source>
</evidence>
<evidence type="ECO:0000256" key="3">
    <source>
        <dbReference type="ARBA" id="ARBA00022692"/>
    </source>
</evidence>
<keyword evidence="4 6" id="KW-1133">Transmembrane helix</keyword>
<evidence type="ECO:0000256" key="6">
    <source>
        <dbReference type="SAM" id="Phobius"/>
    </source>
</evidence>
<proteinExistence type="inferred from homology"/>
<dbReference type="PANTHER" id="PTHR19444:SF13">
    <property type="entry name" value="PROTEIN UNC-93 HOMOLOG A"/>
    <property type="match status" value="1"/>
</dbReference>
<organism evidence="7 8">
    <name type="scientific">Olea europaea subsp. europaea</name>
    <dbReference type="NCBI Taxonomy" id="158383"/>
    <lineage>
        <taxon>Eukaryota</taxon>
        <taxon>Viridiplantae</taxon>
        <taxon>Streptophyta</taxon>
        <taxon>Embryophyta</taxon>
        <taxon>Tracheophyta</taxon>
        <taxon>Spermatophyta</taxon>
        <taxon>Magnoliopsida</taxon>
        <taxon>eudicotyledons</taxon>
        <taxon>Gunneridae</taxon>
        <taxon>Pentapetalae</taxon>
        <taxon>asterids</taxon>
        <taxon>lamiids</taxon>
        <taxon>Lamiales</taxon>
        <taxon>Oleaceae</taxon>
        <taxon>Oleeae</taxon>
        <taxon>Olea</taxon>
    </lineage>
</organism>
<comment type="subcellular location">
    <subcellularLocation>
        <location evidence="1">Membrane</location>
        <topology evidence="1">Multi-pass membrane protein</topology>
    </subcellularLocation>
</comment>
<name>A0A8S0TDC5_OLEEU</name>
<evidence type="ECO:0000313" key="8">
    <source>
        <dbReference type="Proteomes" id="UP000594638"/>
    </source>
</evidence>
<comment type="caution">
    <text evidence="7">The sequence shown here is derived from an EMBL/GenBank/DDBJ whole genome shotgun (WGS) entry which is preliminary data.</text>
</comment>
<dbReference type="PANTHER" id="PTHR19444">
    <property type="entry name" value="UNC-93 RELATED"/>
    <property type="match status" value="1"/>
</dbReference>
<dbReference type="InterPro" id="IPR010291">
    <property type="entry name" value="Ion_channel_UNC-93"/>
</dbReference>
<dbReference type="OrthoDB" id="1724891at2759"/>
<protein>
    <submittedName>
        <fullName evidence="7">UNC93 3</fullName>
    </submittedName>
</protein>
<evidence type="ECO:0000313" key="7">
    <source>
        <dbReference type="EMBL" id="CAA3001557.1"/>
    </source>
</evidence>
<evidence type="ECO:0000256" key="4">
    <source>
        <dbReference type="ARBA" id="ARBA00022989"/>
    </source>
</evidence>
<dbReference type="AlphaFoldDB" id="A0A8S0TDC5"/>
<keyword evidence="8" id="KW-1185">Reference proteome</keyword>